<name>A0A6N8FJR9_9BACI</name>
<dbReference type="AlphaFoldDB" id="A0A6N8FJR9"/>
<evidence type="ECO:0000259" key="1">
    <source>
        <dbReference type="PROSITE" id="PS51819"/>
    </source>
</evidence>
<dbReference type="Pfam" id="PF00903">
    <property type="entry name" value="Glyoxalase"/>
    <property type="match status" value="1"/>
</dbReference>
<dbReference type="InterPro" id="IPR029068">
    <property type="entry name" value="Glyas_Bleomycin-R_OHBP_Dase"/>
</dbReference>
<dbReference type="PROSITE" id="PS51819">
    <property type="entry name" value="VOC"/>
    <property type="match status" value="1"/>
</dbReference>
<dbReference type="CDD" id="cd06587">
    <property type="entry name" value="VOC"/>
    <property type="match status" value="1"/>
</dbReference>
<dbReference type="InterPro" id="IPR037523">
    <property type="entry name" value="VOC_core"/>
</dbReference>
<dbReference type="Gene3D" id="3.10.180.10">
    <property type="entry name" value="2,3-Dihydroxybiphenyl 1,2-Dioxygenase, domain 1"/>
    <property type="match status" value="1"/>
</dbReference>
<gene>
    <name evidence="2" type="ORF">GMD78_09195</name>
</gene>
<feature type="domain" description="VOC" evidence="1">
    <location>
        <begin position="16"/>
        <end position="135"/>
    </location>
</feature>
<dbReference type="InterPro" id="IPR004360">
    <property type="entry name" value="Glyas_Fos-R_dOase_dom"/>
</dbReference>
<proteinExistence type="predicted"/>
<evidence type="ECO:0000313" key="2">
    <source>
        <dbReference type="EMBL" id="MUK88564.1"/>
    </source>
</evidence>
<reference evidence="2 3" key="1">
    <citation type="submission" date="2019-11" db="EMBL/GenBank/DDBJ databases">
        <authorList>
            <person name="Li X."/>
        </authorList>
    </citation>
    <scope>NUCLEOTIDE SEQUENCE [LARGE SCALE GENOMIC DNA]</scope>
    <source>
        <strain evidence="2 3">L9</strain>
    </source>
</reference>
<keyword evidence="3" id="KW-1185">Reference proteome</keyword>
<dbReference type="SUPFAM" id="SSF54593">
    <property type="entry name" value="Glyoxalase/Bleomycin resistance protein/Dihydroxybiphenyl dioxygenase"/>
    <property type="match status" value="1"/>
</dbReference>
<accession>A0A6N8FJR9</accession>
<dbReference type="EMBL" id="WOCA01000006">
    <property type="protein sequence ID" value="MUK88564.1"/>
    <property type="molecule type" value="Genomic_DNA"/>
</dbReference>
<comment type="caution">
    <text evidence="2">The sequence shown here is derived from an EMBL/GenBank/DDBJ whole genome shotgun (WGS) entry which is preliminary data.</text>
</comment>
<organism evidence="2 3">
    <name type="scientific">Ornithinibacillus caprae</name>
    <dbReference type="NCBI Taxonomy" id="2678566"/>
    <lineage>
        <taxon>Bacteria</taxon>
        <taxon>Bacillati</taxon>
        <taxon>Bacillota</taxon>
        <taxon>Bacilli</taxon>
        <taxon>Bacillales</taxon>
        <taxon>Bacillaceae</taxon>
        <taxon>Ornithinibacillus</taxon>
    </lineage>
</organism>
<protein>
    <submittedName>
        <fullName evidence="2">VOC family protein</fullName>
    </submittedName>
</protein>
<sequence>MMGKVQPLTRTPLLKKIHCSYLPVKNLQESAEWYEKVLGLKRLKEDGSIMVLAEGQWIFLLEAKDNVTSNFYTAQWQGENYEMFSLTFEVDDIQLIHQTLEESGVEIEPILDDGSCGLKFTFKDINGNKFHVWQDSTRKDGVV</sequence>
<evidence type="ECO:0000313" key="3">
    <source>
        <dbReference type="Proteomes" id="UP000469125"/>
    </source>
</evidence>
<dbReference type="Proteomes" id="UP000469125">
    <property type="component" value="Unassembled WGS sequence"/>
</dbReference>